<gene>
    <name evidence="1" type="ORF">FAZ19_11760</name>
</gene>
<comment type="caution">
    <text evidence="1">The sequence shown here is derived from an EMBL/GenBank/DDBJ whole genome shotgun (WGS) entry which is preliminary data.</text>
</comment>
<evidence type="ECO:0000313" key="1">
    <source>
        <dbReference type="EMBL" id="TJY65788.1"/>
    </source>
</evidence>
<dbReference type="EMBL" id="SUKA01000003">
    <property type="protein sequence ID" value="TJY65788.1"/>
    <property type="molecule type" value="Genomic_DNA"/>
</dbReference>
<sequence>MKEKNKGKVGVILILFGMLCGMLSFTSCQPEKGREKLPYSMLFMTTDGQQYIWQAEQLDTGTIDPVINGALLDRPAKIWYYMLVRDGFYYFVDSKTEYLIKGKIQDKKFLRLDSVYLEGFSYPDNALFLDDRHLFIVNHSVGRKKKRYAKINVQDMRVHIDELALDAPAGPFDNMSVGFVYKRGEQLWMGYTYHYTNSEMGYGSADTVYVAQFSYPEMKLLNVDKDARSTYPGNVNTAQQNTFEDEKGDFYFMSAPGIVRGANPQQPTAIYRIKAGEQHLDTSYFYNVSDSQIHNHAYGMWYLGGNKAIVRSERKDLFRDYKEHYLLPHNEFYEIDLLDPSYSRKLDLPLDRGSSRTCVLVEGDTAYITINDGKGNNDVWLYRTKDQHLEMGLHIAGNIDYIFRLERLHTE</sequence>
<protein>
    <recommendedName>
        <fullName evidence="3">DUF4374 domain-containing protein</fullName>
    </recommendedName>
</protein>
<accession>A0A4U0H2S0</accession>
<dbReference type="RefSeq" id="WP_136820917.1">
    <property type="nucleotide sequence ID" value="NZ_BMJX01000003.1"/>
</dbReference>
<reference evidence="1 2" key="1">
    <citation type="submission" date="2019-04" db="EMBL/GenBank/DDBJ databases">
        <title>Sphingobacterium olei sp. nov., isolated from oil-contaminated soil.</title>
        <authorList>
            <person name="Liu B."/>
        </authorList>
    </citation>
    <scope>NUCLEOTIDE SEQUENCE [LARGE SCALE GENOMIC DNA]</scope>
    <source>
        <strain evidence="1 2">Y3L14</strain>
    </source>
</reference>
<dbReference type="PROSITE" id="PS51257">
    <property type="entry name" value="PROKAR_LIPOPROTEIN"/>
    <property type="match status" value="1"/>
</dbReference>
<dbReference type="AlphaFoldDB" id="A0A4U0H2S0"/>
<proteinExistence type="predicted"/>
<name>A0A4U0H2S0_9SPHI</name>
<dbReference type="OrthoDB" id="736172at2"/>
<evidence type="ECO:0000313" key="2">
    <source>
        <dbReference type="Proteomes" id="UP000309872"/>
    </source>
</evidence>
<evidence type="ECO:0008006" key="3">
    <source>
        <dbReference type="Google" id="ProtNLM"/>
    </source>
</evidence>
<dbReference type="Proteomes" id="UP000309872">
    <property type="component" value="Unassembled WGS sequence"/>
</dbReference>
<organism evidence="1 2">
    <name type="scientific">Sphingobacterium alkalisoli</name>
    <dbReference type="NCBI Taxonomy" id="1874115"/>
    <lineage>
        <taxon>Bacteria</taxon>
        <taxon>Pseudomonadati</taxon>
        <taxon>Bacteroidota</taxon>
        <taxon>Sphingobacteriia</taxon>
        <taxon>Sphingobacteriales</taxon>
        <taxon>Sphingobacteriaceae</taxon>
        <taxon>Sphingobacterium</taxon>
    </lineage>
</organism>
<keyword evidence="2" id="KW-1185">Reference proteome</keyword>